<evidence type="ECO:0000313" key="2">
    <source>
        <dbReference type="Proteomes" id="UP000676506"/>
    </source>
</evidence>
<dbReference type="EMBL" id="CP072649">
    <property type="protein sequence ID" value="QUW04202.1"/>
    <property type="molecule type" value="Genomic_DNA"/>
</dbReference>
<dbReference type="Proteomes" id="UP000676506">
    <property type="component" value="Chromosome 2"/>
</dbReference>
<evidence type="ECO:0000313" key="1">
    <source>
        <dbReference type="EMBL" id="QUW04202.1"/>
    </source>
</evidence>
<organism evidence="1 2">
    <name type="scientific">Chloracidobacterium validum</name>
    <dbReference type="NCBI Taxonomy" id="2821543"/>
    <lineage>
        <taxon>Bacteria</taxon>
        <taxon>Pseudomonadati</taxon>
        <taxon>Acidobacteriota</taxon>
        <taxon>Terriglobia</taxon>
        <taxon>Terriglobales</taxon>
        <taxon>Acidobacteriaceae</taxon>
        <taxon>Chloracidobacterium</taxon>
    </lineage>
</organism>
<proteinExistence type="predicted"/>
<keyword evidence="2" id="KW-1185">Reference proteome</keyword>
<reference evidence="1 2" key="1">
    <citation type="submission" date="2021-03" db="EMBL/GenBank/DDBJ databases">
        <title>Genomic and phenotypic characterization of Chloracidobacterium isolates provides evidence for multiple species.</title>
        <authorList>
            <person name="Saini M.K."/>
            <person name="Costas A.M.G."/>
            <person name="Tank M."/>
            <person name="Bryant D.A."/>
        </authorList>
    </citation>
    <scope>NUCLEOTIDE SEQUENCE [LARGE SCALE GENOMIC DNA]</scope>
    <source>
        <strain evidence="1 2">BV2-C</strain>
    </source>
</reference>
<protein>
    <recommendedName>
        <fullName evidence="3">DUF4276 family protein</fullName>
    </recommendedName>
</protein>
<evidence type="ECO:0008006" key="3">
    <source>
        <dbReference type="Google" id="ProtNLM"/>
    </source>
</evidence>
<dbReference type="RefSeq" id="WP_211430091.1">
    <property type="nucleotide sequence ID" value="NZ_CP072649.1"/>
</dbReference>
<name>A0ABX8BCQ0_9BACT</name>
<sequence>MTAIIQAAVEGITDEAVIRRLIHHVGAEPGAIHVGQGKSKVLKGLTGYNNAAQQSPWLVLVDLDQEPCPAQVKRVWLPSPAPWMCFRIAVRAVEAWLLADVDTLAVFLGVPPKCVPVQPETCPDPKAALVALAGHSRRREIRDAMIPQVNSGRRVGPAYTSQVINYARYHWQPQAAARRADSLRRAINCLQTLANQAKSRLV</sequence>
<accession>A0ABX8BCQ0</accession>
<gene>
    <name evidence="1" type="ORF">J8C06_14260</name>
</gene>